<gene>
    <name evidence="1" type="ORF">AAJ76_4860001</name>
</gene>
<keyword evidence="2" id="KW-1185">Reference proteome</keyword>
<dbReference type="GeneID" id="36320702"/>
<protein>
    <submittedName>
        <fullName evidence="1">Uncharacterized protein</fullName>
    </submittedName>
</protein>
<evidence type="ECO:0000313" key="2">
    <source>
        <dbReference type="Proteomes" id="UP000034350"/>
    </source>
</evidence>
<sequence length="66" mass="8057">NNYNLHLYQEYNVTFIAQLNLLLQELKGRVFIYKSIVKILVRWKQFIKIISNIKSLRNMAEICIWR</sequence>
<dbReference type="RefSeq" id="XP_024329294.1">
    <property type="nucleotide sequence ID" value="XM_024475755.1"/>
</dbReference>
<reference evidence="1 2" key="1">
    <citation type="journal article" date="2015" name="Environ. Microbiol.">
        <title>Genome analyses suggest the presence of polyploidy and recent human-driven expansions in eight global populations of the honeybee pathogen Nosema ceranae.</title>
        <authorList>
            <person name="Pelin A."/>
            <person name="Selman M."/>
            <person name="Aris-Brosou S."/>
            <person name="Farinelli L."/>
            <person name="Corradi N."/>
        </authorList>
    </citation>
    <scope>NUCLEOTIDE SEQUENCE [LARGE SCALE GENOMIC DNA]</scope>
    <source>
        <strain evidence="1 2">PA08 1199</strain>
    </source>
</reference>
<dbReference type="EMBL" id="JPQZ01000485">
    <property type="protein sequence ID" value="KKO73552.1"/>
    <property type="molecule type" value="Genomic_DNA"/>
</dbReference>
<feature type="non-terminal residue" evidence="1">
    <location>
        <position position="1"/>
    </location>
</feature>
<dbReference type="Proteomes" id="UP000034350">
    <property type="component" value="Unassembled WGS sequence"/>
</dbReference>
<accession>A0A0F9YL30</accession>
<name>A0A0F9YL30_9MICR</name>
<comment type="caution">
    <text evidence="1">The sequence shown here is derived from an EMBL/GenBank/DDBJ whole genome shotgun (WGS) entry which is preliminary data.</text>
</comment>
<proteinExistence type="predicted"/>
<dbReference type="VEuPathDB" id="MicrosporidiaDB:AAJ76_4860001"/>
<dbReference type="AlphaFoldDB" id="A0A0F9YL30"/>
<evidence type="ECO:0000313" key="1">
    <source>
        <dbReference type="EMBL" id="KKO73552.1"/>
    </source>
</evidence>
<organism evidence="1 2">
    <name type="scientific">Vairimorpha ceranae</name>
    <dbReference type="NCBI Taxonomy" id="40302"/>
    <lineage>
        <taxon>Eukaryota</taxon>
        <taxon>Fungi</taxon>
        <taxon>Fungi incertae sedis</taxon>
        <taxon>Microsporidia</taxon>
        <taxon>Nosematidae</taxon>
        <taxon>Vairimorpha</taxon>
    </lineage>
</organism>